<dbReference type="SUPFAM" id="SSF55961">
    <property type="entry name" value="Bet v1-like"/>
    <property type="match status" value="1"/>
</dbReference>
<dbReference type="EMBL" id="CAACYD010000005">
    <property type="protein sequence ID" value="VFA82883.1"/>
    <property type="molecule type" value="Genomic_DNA"/>
</dbReference>
<protein>
    <recommendedName>
        <fullName evidence="3">Polyketide cyclase / dehydrase and lipid transport</fullName>
    </recommendedName>
</protein>
<evidence type="ECO:0000313" key="2">
    <source>
        <dbReference type="Proteomes" id="UP000360750"/>
    </source>
</evidence>
<name>A0ABD7V0B7_9ACTN</name>
<reference evidence="1 2" key="1">
    <citation type="submission" date="2019-02" db="EMBL/GenBank/DDBJ databases">
        <authorList>
            <consortium name="Pathogen Informatics"/>
        </authorList>
    </citation>
    <scope>NUCLEOTIDE SEQUENCE [LARGE SCALE GENOMIC DNA]</scope>
    <source>
        <strain evidence="1 2">3012STDY6756503</strain>
    </source>
</reference>
<accession>A0ABD7V0B7</accession>
<proteinExistence type="predicted"/>
<dbReference type="AlphaFoldDB" id="A0ABD7V0B7"/>
<evidence type="ECO:0008006" key="3">
    <source>
        <dbReference type="Google" id="ProtNLM"/>
    </source>
</evidence>
<comment type="caution">
    <text evidence="1">The sequence shown here is derived from an EMBL/GenBank/DDBJ whole genome shotgun (WGS) entry which is preliminary data.</text>
</comment>
<sequence length="171" mass="18968">MVSLQPNAVVRATAFGCTTLRRREYVKLVGVTSIQVADEVFVAAAPALSTAVIGNPANWRRWWPDLRLTVTEDRGEQGVRWRVDGPVAGTMEIWNEAVLDGFVLHYFLHGEPTGPLPGERRDDPQARFEALAEENKRRRVAGKDMSFEVKRRLEEGRHVGGPAIPAPAEVG</sequence>
<evidence type="ECO:0000313" key="1">
    <source>
        <dbReference type="EMBL" id="VFA82883.1"/>
    </source>
</evidence>
<dbReference type="Proteomes" id="UP000360750">
    <property type="component" value="Unassembled WGS sequence"/>
</dbReference>
<gene>
    <name evidence="1" type="ORF">NCTC8139_01279</name>
</gene>
<organism evidence="1 2">
    <name type="scientific">Gordonia paraffinivorans</name>
    <dbReference type="NCBI Taxonomy" id="175628"/>
    <lineage>
        <taxon>Bacteria</taxon>
        <taxon>Bacillati</taxon>
        <taxon>Actinomycetota</taxon>
        <taxon>Actinomycetes</taxon>
        <taxon>Mycobacteriales</taxon>
        <taxon>Gordoniaceae</taxon>
        <taxon>Gordonia</taxon>
    </lineage>
</organism>